<reference evidence="2" key="1">
    <citation type="journal article" date="2015" name="BMC Genomics">
        <title>Draft genome of a commonly misdiagnosed multidrug resistant pathogen Candida auris.</title>
        <authorList>
            <person name="Chatterjee S."/>
            <person name="Alampalli S.V."/>
            <person name="Nageshan R.K."/>
            <person name="Chettiar S.T."/>
            <person name="Joshi S."/>
            <person name="Tatu U.S."/>
        </authorList>
    </citation>
    <scope>NUCLEOTIDE SEQUENCE [LARGE SCALE GENOMIC DNA]</scope>
    <source>
        <strain evidence="2">6684</strain>
    </source>
</reference>
<accession>A0A0L0NUH5</accession>
<sequence>MLIWSDILCLTSKGGGVEVEDGVFKHAISTKTRTTLWMQTGGKVVR</sequence>
<gene>
    <name evidence="1" type="ORF">QG37_06078</name>
</gene>
<evidence type="ECO:0000313" key="2">
    <source>
        <dbReference type="Proteomes" id="UP000037122"/>
    </source>
</evidence>
<dbReference type="VEuPathDB" id="FungiDB:QG37_06078"/>
<organism evidence="1 2">
    <name type="scientific">Candidozyma auris</name>
    <name type="common">Yeast</name>
    <name type="synonym">Candida auris</name>
    <dbReference type="NCBI Taxonomy" id="498019"/>
    <lineage>
        <taxon>Eukaryota</taxon>
        <taxon>Fungi</taxon>
        <taxon>Dikarya</taxon>
        <taxon>Ascomycota</taxon>
        <taxon>Saccharomycotina</taxon>
        <taxon>Pichiomycetes</taxon>
        <taxon>Metschnikowiaceae</taxon>
        <taxon>Candidozyma</taxon>
    </lineage>
</organism>
<evidence type="ECO:0000313" key="1">
    <source>
        <dbReference type="EMBL" id="KND97678.1"/>
    </source>
</evidence>
<dbReference type="Proteomes" id="UP000037122">
    <property type="component" value="Unassembled WGS sequence"/>
</dbReference>
<dbReference type="AlphaFoldDB" id="A0A0L0NUH5"/>
<proteinExistence type="predicted"/>
<comment type="caution">
    <text evidence="1">The sequence shown here is derived from an EMBL/GenBank/DDBJ whole genome shotgun (WGS) entry which is preliminary data.</text>
</comment>
<protein>
    <submittedName>
        <fullName evidence="1">Uncharacterized protein</fullName>
    </submittedName>
</protein>
<dbReference type="EMBL" id="LGST01000041">
    <property type="protein sequence ID" value="KND97678.1"/>
    <property type="molecule type" value="Genomic_DNA"/>
</dbReference>
<name>A0A0L0NUH5_CANAR</name>